<dbReference type="Gene3D" id="1.10.357.10">
    <property type="entry name" value="Tetracycline Repressor, domain 2"/>
    <property type="match status" value="1"/>
</dbReference>
<keyword evidence="1" id="KW-0805">Transcription regulation</keyword>
<dbReference type="GO" id="GO:0003700">
    <property type="term" value="F:DNA-binding transcription factor activity"/>
    <property type="evidence" value="ECO:0007669"/>
    <property type="project" value="TreeGrafter"/>
</dbReference>
<feature type="domain" description="HTH tetR-type" evidence="5">
    <location>
        <begin position="10"/>
        <end position="70"/>
    </location>
</feature>
<dbReference type="EMBL" id="AM746676">
    <property type="protein sequence ID" value="CAN91388.1"/>
    <property type="molecule type" value="Genomic_DNA"/>
</dbReference>
<keyword evidence="3" id="KW-0804">Transcription</keyword>
<dbReference type="HOGENOM" id="CLU_069356_2_0_7"/>
<evidence type="ECO:0000259" key="5">
    <source>
        <dbReference type="PROSITE" id="PS50977"/>
    </source>
</evidence>
<evidence type="ECO:0000256" key="4">
    <source>
        <dbReference type="PROSITE-ProRule" id="PRU00335"/>
    </source>
</evidence>
<evidence type="ECO:0000313" key="7">
    <source>
        <dbReference type="Proteomes" id="UP000002139"/>
    </source>
</evidence>
<dbReference type="InterPro" id="IPR001647">
    <property type="entry name" value="HTH_TetR"/>
</dbReference>
<dbReference type="KEGG" id="scl:sce1231"/>
<dbReference type="PROSITE" id="PS50977">
    <property type="entry name" value="HTH_TETR_2"/>
    <property type="match status" value="1"/>
</dbReference>
<dbReference type="InterPro" id="IPR050109">
    <property type="entry name" value="HTH-type_TetR-like_transc_reg"/>
</dbReference>
<sequence>MGELRESKKRETRQRISDVATAMFFARGFDAVTVEEIAAAANVSKMTVFNYFARKEDLLLDREDEVKLLLREAIRGRPQGQPPIDALRRLVDRLCEQKHPFARIDSQTVGWWRVVAESPSLKARLREIGDEVIEGLAVELAGPKPDGLARLVAGMVVLTWRTAYGEAIRVFERGGSAKKANAAFIALIDRGIAAARGMAAGSCWQAAG</sequence>
<reference evidence="6 7" key="1">
    <citation type="journal article" date="2007" name="Nat. Biotechnol.">
        <title>Complete genome sequence of the myxobacterium Sorangium cellulosum.</title>
        <authorList>
            <person name="Schneiker S."/>
            <person name="Perlova O."/>
            <person name="Kaiser O."/>
            <person name="Gerth K."/>
            <person name="Alici A."/>
            <person name="Altmeyer M.O."/>
            <person name="Bartels D."/>
            <person name="Bekel T."/>
            <person name="Beyer S."/>
            <person name="Bode E."/>
            <person name="Bode H.B."/>
            <person name="Bolten C.J."/>
            <person name="Choudhuri J.V."/>
            <person name="Doss S."/>
            <person name="Elnakady Y.A."/>
            <person name="Frank B."/>
            <person name="Gaigalat L."/>
            <person name="Goesmann A."/>
            <person name="Groeger C."/>
            <person name="Gross F."/>
            <person name="Jelsbak L."/>
            <person name="Jelsbak L."/>
            <person name="Kalinowski J."/>
            <person name="Kegler C."/>
            <person name="Knauber T."/>
            <person name="Konietzny S."/>
            <person name="Kopp M."/>
            <person name="Krause L."/>
            <person name="Krug D."/>
            <person name="Linke B."/>
            <person name="Mahmud T."/>
            <person name="Martinez-Arias R."/>
            <person name="McHardy A.C."/>
            <person name="Merai M."/>
            <person name="Meyer F."/>
            <person name="Mormann S."/>
            <person name="Munoz-Dorado J."/>
            <person name="Perez J."/>
            <person name="Pradella S."/>
            <person name="Rachid S."/>
            <person name="Raddatz G."/>
            <person name="Rosenau F."/>
            <person name="Rueckert C."/>
            <person name="Sasse F."/>
            <person name="Scharfe M."/>
            <person name="Schuster S.C."/>
            <person name="Suen G."/>
            <person name="Treuner-Lange A."/>
            <person name="Velicer G.J."/>
            <person name="Vorholter F.-J."/>
            <person name="Weissman K.J."/>
            <person name="Welch R.D."/>
            <person name="Wenzel S.C."/>
            <person name="Whitworth D.E."/>
            <person name="Wilhelm S."/>
            <person name="Wittmann C."/>
            <person name="Bloecker H."/>
            <person name="Puehler A."/>
            <person name="Mueller R."/>
        </authorList>
    </citation>
    <scope>NUCLEOTIDE SEQUENCE [LARGE SCALE GENOMIC DNA]</scope>
    <source>
        <strain evidence="7">So ce56</strain>
    </source>
</reference>
<dbReference type="eggNOG" id="COG1309">
    <property type="taxonomic scope" value="Bacteria"/>
</dbReference>
<dbReference type="SUPFAM" id="SSF46689">
    <property type="entry name" value="Homeodomain-like"/>
    <property type="match status" value="1"/>
</dbReference>
<dbReference type="PANTHER" id="PTHR30055:SF234">
    <property type="entry name" value="HTH-TYPE TRANSCRIPTIONAL REGULATOR BETI"/>
    <property type="match status" value="1"/>
</dbReference>
<gene>
    <name evidence="6" type="ordered locus">sce1231</name>
</gene>
<organism evidence="6 7">
    <name type="scientific">Sorangium cellulosum (strain So ce56)</name>
    <name type="common">Polyangium cellulosum (strain So ce56)</name>
    <dbReference type="NCBI Taxonomy" id="448385"/>
    <lineage>
        <taxon>Bacteria</taxon>
        <taxon>Pseudomonadati</taxon>
        <taxon>Myxococcota</taxon>
        <taxon>Polyangia</taxon>
        <taxon>Polyangiales</taxon>
        <taxon>Polyangiaceae</taxon>
        <taxon>Sorangium</taxon>
    </lineage>
</organism>
<keyword evidence="2 4" id="KW-0238">DNA-binding</keyword>
<evidence type="ECO:0000256" key="2">
    <source>
        <dbReference type="ARBA" id="ARBA00023125"/>
    </source>
</evidence>
<dbReference type="AlphaFoldDB" id="A9F1Q9"/>
<proteinExistence type="predicted"/>
<accession>A9F1Q9</accession>
<dbReference type="Pfam" id="PF00440">
    <property type="entry name" value="TetR_N"/>
    <property type="match status" value="1"/>
</dbReference>
<evidence type="ECO:0000256" key="3">
    <source>
        <dbReference type="ARBA" id="ARBA00023163"/>
    </source>
</evidence>
<dbReference type="RefSeq" id="WP_012233865.1">
    <property type="nucleotide sequence ID" value="NC_010162.1"/>
</dbReference>
<feature type="DNA-binding region" description="H-T-H motif" evidence="4">
    <location>
        <begin position="33"/>
        <end position="52"/>
    </location>
</feature>
<dbReference type="InterPro" id="IPR009057">
    <property type="entry name" value="Homeodomain-like_sf"/>
</dbReference>
<dbReference type="OrthoDB" id="9809994at2"/>
<evidence type="ECO:0000313" key="6">
    <source>
        <dbReference type="EMBL" id="CAN91388.1"/>
    </source>
</evidence>
<dbReference type="PANTHER" id="PTHR30055">
    <property type="entry name" value="HTH-TYPE TRANSCRIPTIONAL REGULATOR RUTR"/>
    <property type="match status" value="1"/>
</dbReference>
<keyword evidence="7" id="KW-1185">Reference proteome</keyword>
<dbReference type="PRINTS" id="PR00455">
    <property type="entry name" value="HTHTETR"/>
</dbReference>
<dbReference type="Proteomes" id="UP000002139">
    <property type="component" value="Chromosome"/>
</dbReference>
<dbReference type="BioCyc" id="SCEL448385:SCE_RS06400-MONOMER"/>
<evidence type="ECO:0000256" key="1">
    <source>
        <dbReference type="ARBA" id="ARBA00023015"/>
    </source>
</evidence>
<dbReference type="GO" id="GO:0000976">
    <property type="term" value="F:transcription cis-regulatory region binding"/>
    <property type="evidence" value="ECO:0007669"/>
    <property type="project" value="TreeGrafter"/>
</dbReference>
<name>A9F1Q9_SORC5</name>
<protein>
    <submittedName>
        <fullName evidence="6">HTH-type transcriptional regulator betl 5'region</fullName>
    </submittedName>
</protein>
<dbReference type="STRING" id="448385.sce1231"/>